<evidence type="ECO:0000313" key="3">
    <source>
        <dbReference type="Proteomes" id="UP001056937"/>
    </source>
</evidence>
<gene>
    <name evidence="2" type="ORF">LHA26_00820</name>
</gene>
<reference evidence="2" key="1">
    <citation type="journal article" date="2022" name="Toxins">
        <title>Genomic Analysis of Sphingopyxis sp. USTB-05 for Biodegrading Cyanobacterial Hepatotoxins.</title>
        <authorList>
            <person name="Liu C."/>
            <person name="Xu Q."/>
            <person name="Zhao Z."/>
            <person name="Zhang H."/>
            <person name="Liu X."/>
            <person name="Yin C."/>
            <person name="Liu Y."/>
            <person name="Yan H."/>
        </authorList>
    </citation>
    <scope>NUCLEOTIDE SEQUENCE</scope>
    <source>
        <strain evidence="2">NBD5</strain>
    </source>
</reference>
<protein>
    <recommendedName>
        <fullName evidence="4">Lipoprotein</fullName>
    </recommendedName>
</protein>
<feature type="transmembrane region" description="Helical" evidence="1">
    <location>
        <begin position="34"/>
        <end position="53"/>
    </location>
</feature>
<organism evidence="2 3">
    <name type="scientific">Sphingomonas morindae</name>
    <dbReference type="NCBI Taxonomy" id="1541170"/>
    <lineage>
        <taxon>Bacteria</taxon>
        <taxon>Pseudomonadati</taxon>
        <taxon>Pseudomonadota</taxon>
        <taxon>Alphaproteobacteria</taxon>
        <taxon>Sphingomonadales</taxon>
        <taxon>Sphingomonadaceae</taxon>
        <taxon>Sphingomonas</taxon>
    </lineage>
</organism>
<evidence type="ECO:0008006" key="4">
    <source>
        <dbReference type="Google" id="ProtNLM"/>
    </source>
</evidence>
<proteinExistence type="predicted"/>
<accession>A0ABY4X854</accession>
<keyword evidence="1" id="KW-1133">Transmembrane helix</keyword>
<evidence type="ECO:0000256" key="1">
    <source>
        <dbReference type="SAM" id="Phobius"/>
    </source>
</evidence>
<evidence type="ECO:0000313" key="2">
    <source>
        <dbReference type="EMBL" id="USI73054.1"/>
    </source>
</evidence>
<dbReference type="EMBL" id="CP084930">
    <property type="protein sequence ID" value="USI73054.1"/>
    <property type="molecule type" value="Genomic_DNA"/>
</dbReference>
<dbReference type="PROSITE" id="PS51257">
    <property type="entry name" value="PROKAR_LIPOPROTEIN"/>
    <property type="match status" value="1"/>
</dbReference>
<keyword evidence="1" id="KW-0472">Membrane</keyword>
<dbReference type="Proteomes" id="UP001056937">
    <property type="component" value="Chromosome 1"/>
</dbReference>
<name>A0ABY4X854_9SPHN</name>
<keyword evidence="1" id="KW-0812">Transmembrane</keyword>
<keyword evidence="3" id="KW-1185">Reference proteome</keyword>
<dbReference type="RefSeq" id="WP_252166865.1">
    <property type="nucleotide sequence ID" value="NZ_CP084930.1"/>
</dbReference>
<sequence>MHNRLSANLCCSSALLFGLTLFTAGCTVPSEPTIAIGLFLLFAAITCLIGLNYPQPGESRPLAGATIHRFPGRAKKSLTPGLPGAHG</sequence>